<evidence type="ECO:0000259" key="4">
    <source>
        <dbReference type="PROSITE" id="PS50932"/>
    </source>
</evidence>
<dbReference type="GO" id="GO:0003700">
    <property type="term" value="F:DNA-binding transcription factor activity"/>
    <property type="evidence" value="ECO:0007669"/>
    <property type="project" value="TreeGrafter"/>
</dbReference>
<dbReference type="SMART" id="SM00354">
    <property type="entry name" value="HTH_LACI"/>
    <property type="match status" value="1"/>
</dbReference>
<evidence type="ECO:0000256" key="2">
    <source>
        <dbReference type="ARBA" id="ARBA00023125"/>
    </source>
</evidence>
<dbReference type="Gene3D" id="3.40.50.2300">
    <property type="match status" value="2"/>
</dbReference>
<dbReference type="InterPro" id="IPR010982">
    <property type="entry name" value="Lambda_DNA-bd_dom_sf"/>
</dbReference>
<dbReference type="PANTHER" id="PTHR30146">
    <property type="entry name" value="LACI-RELATED TRANSCRIPTIONAL REPRESSOR"/>
    <property type="match status" value="1"/>
</dbReference>
<dbReference type="RefSeq" id="WP_212527842.1">
    <property type="nucleotide sequence ID" value="NZ_JAGSOG010000027.1"/>
</dbReference>
<evidence type="ECO:0000313" key="5">
    <source>
        <dbReference type="EMBL" id="MBR7833319.1"/>
    </source>
</evidence>
<name>A0A941EQK9_9ACTN</name>
<dbReference type="Proteomes" id="UP000675781">
    <property type="component" value="Unassembled WGS sequence"/>
</dbReference>
<dbReference type="InterPro" id="IPR028082">
    <property type="entry name" value="Peripla_BP_I"/>
</dbReference>
<keyword evidence="1" id="KW-0805">Transcription regulation</keyword>
<organism evidence="5 6">
    <name type="scientific">Actinospica durhamensis</name>
    <dbReference type="NCBI Taxonomy" id="1508375"/>
    <lineage>
        <taxon>Bacteria</taxon>
        <taxon>Bacillati</taxon>
        <taxon>Actinomycetota</taxon>
        <taxon>Actinomycetes</taxon>
        <taxon>Catenulisporales</taxon>
        <taxon>Actinospicaceae</taxon>
        <taxon>Actinospica</taxon>
    </lineage>
</organism>
<gene>
    <name evidence="5" type="ORF">KDL01_08580</name>
</gene>
<keyword evidence="6" id="KW-1185">Reference proteome</keyword>
<evidence type="ECO:0000256" key="3">
    <source>
        <dbReference type="ARBA" id="ARBA00023163"/>
    </source>
</evidence>
<dbReference type="Pfam" id="PF00356">
    <property type="entry name" value="LacI"/>
    <property type="match status" value="1"/>
</dbReference>
<dbReference type="Gene3D" id="1.10.260.40">
    <property type="entry name" value="lambda repressor-like DNA-binding domains"/>
    <property type="match status" value="1"/>
</dbReference>
<dbReference type="PANTHER" id="PTHR30146:SF153">
    <property type="entry name" value="LACTOSE OPERON REPRESSOR"/>
    <property type="match status" value="1"/>
</dbReference>
<dbReference type="PROSITE" id="PS50932">
    <property type="entry name" value="HTH_LACI_2"/>
    <property type="match status" value="1"/>
</dbReference>
<dbReference type="InterPro" id="IPR046335">
    <property type="entry name" value="LacI/GalR-like_sensor"/>
</dbReference>
<dbReference type="Pfam" id="PF13377">
    <property type="entry name" value="Peripla_BP_3"/>
    <property type="match status" value="1"/>
</dbReference>
<keyword evidence="3" id="KW-0804">Transcription</keyword>
<dbReference type="EMBL" id="JAGSOG010000027">
    <property type="protein sequence ID" value="MBR7833319.1"/>
    <property type="molecule type" value="Genomic_DNA"/>
</dbReference>
<dbReference type="AlphaFoldDB" id="A0A941EQK9"/>
<evidence type="ECO:0000256" key="1">
    <source>
        <dbReference type="ARBA" id="ARBA00023015"/>
    </source>
</evidence>
<keyword evidence="2" id="KW-0238">DNA-binding</keyword>
<proteinExistence type="predicted"/>
<comment type="caution">
    <text evidence="5">The sequence shown here is derived from an EMBL/GenBank/DDBJ whole genome shotgun (WGS) entry which is preliminary data.</text>
</comment>
<evidence type="ECO:0000313" key="6">
    <source>
        <dbReference type="Proteomes" id="UP000675781"/>
    </source>
</evidence>
<dbReference type="SUPFAM" id="SSF53822">
    <property type="entry name" value="Periplasmic binding protein-like I"/>
    <property type="match status" value="1"/>
</dbReference>
<dbReference type="GO" id="GO:0000976">
    <property type="term" value="F:transcription cis-regulatory region binding"/>
    <property type="evidence" value="ECO:0007669"/>
    <property type="project" value="TreeGrafter"/>
</dbReference>
<feature type="domain" description="HTH lacI-type" evidence="4">
    <location>
        <begin position="13"/>
        <end position="66"/>
    </location>
</feature>
<dbReference type="SUPFAM" id="SSF47413">
    <property type="entry name" value="lambda repressor-like DNA-binding domains"/>
    <property type="match status" value="1"/>
</dbReference>
<protein>
    <submittedName>
        <fullName evidence="5">Substrate-binding domain-containing protein</fullName>
    </submittedName>
</protein>
<dbReference type="InterPro" id="IPR000843">
    <property type="entry name" value="HTH_LacI"/>
</dbReference>
<sequence length="342" mass="36329">MTQRAWRRPPGSPTLTQIARAAGVPVPVVSKVLNGRSDVSPSVRESVAAQLRLAGYTPATPVTLAAPAALLDLVVSAVEGTWANVMLSGIEGAAAETGLDVVVVLAREGVPADRDWVQRLIDRGSKGAVLALVAPTTAEHRRLTAAGIQLVALDPHQPISSAIPTVGASHWTGGRQAAEHLIALGHERFAVVAGTPRHQYSQARVDGFRSALAARGLGGDTLAVGYGDWRRTEATAAARVLLDQPDRPSAIFACSDRMALGVFDAAAERGLRIPRDLSVVGFDDLPEARWLSPGLTTVRQPVREMAELAARTLLRLIAGERLQVPRVELQTRLIERGSTRAR</sequence>
<accession>A0A941EQK9</accession>
<dbReference type="CDD" id="cd01392">
    <property type="entry name" value="HTH_LacI"/>
    <property type="match status" value="1"/>
</dbReference>
<reference evidence="5" key="1">
    <citation type="submission" date="2021-04" db="EMBL/GenBank/DDBJ databases">
        <title>Genome based classification of Actinospica acidithermotolerans sp. nov., an actinobacterium isolated from an Indonesian hot spring.</title>
        <authorList>
            <person name="Kusuma A.B."/>
            <person name="Putra K.E."/>
            <person name="Nafisah S."/>
            <person name="Loh J."/>
            <person name="Nouioui I."/>
            <person name="Goodfellow M."/>
        </authorList>
    </citation>
    <scope>NUCLEOTIDE SEQUENCE</scope>
    <source>
        <strain evidence="5">CSCA 57</strain>
    </source>
</reference>